<evidence type="ECO:0000313" key="6">
    <source>
        <dbReference type="EMBL" id="AFJ91549.1"/>
    </source>
</evidence>
<feature type="coiled-coil region" evidence="1">
    <location>
        <begin position="17"/>
        <end position="58"/>
    </location>
</feature>
<gene>
    <name evidence="6" type="ORF">pHRC017_0504</name>
</gene>
<feature type="domain" description="Transposase TnpC homeodomain" evidence="4">
    <location>
        <begin position="48"/>
        <end position="124"/>
    </location>
</feature>
<protein>
    <submittedName>
        <fullName evidence="6">IS66 family transposase</fullName>
    </submittedName>
</protein>
<evidence type="ECO:0000259" key="2">
    <source>
        <dbReference type="Pfam" id="PF03050"/>
    </source>
</evidence>
<dbReference type="Pfam" id="PF13005">
    <property type="entry name" value="zf-IS66"/>
    <property type="match status" value="1"/>
</dbReference>
<dbReference type="Pfam" id="PF13817">
    <property type="entry name" value="DDE_Tnp_IS66_C"/>
    <property type="match status" value="1"/>
</dbReference>
<evidence type="ECO:0000256" key="1">
    <source>
        <dbReference type="SAM" id="Coils"/>
    </source>
</evidence>
<geneLocation type="plasmid" evidence="6">
    <name>pHRC017</name>
</geneLocation>
<accession>I2E231</accession>
<dbReference type="EMBL" id="JQ665880">
    <property type="protein sequence ID" value="AFJ91549.1"/>
    <property type="molecule type" value="Genomic_DNA"/>
</dbReference>
<keyword evidence="1" id="KW-0175">Coiled coil</keyword>
<evidence type="ECO:0000259" key="4">
    <source>
        <dbReference type="Pfam" id="PF13007"/>
    </source>
</evidence>
<dbReference type="InterPro" id="IPR004291">
    <property type="entry name" value="Transposase_IS66_central"/>
</dbReference>
<dbReference type="PANTHER" id="PTHR33678">
    <property type="entry name" value="BLL1576 PROTEIN"/>
    <property type="match status" value="1"/>
</dbReference>
<dbReference type="Pfam" id="PF03050">
    <property type="entry name" value="DDE_Tnp_IS66"/>
    <property type="match status" value="1"/>
</dbReference>
<dbReference type="Pfam" id="PF13007">
    <property type="entry name" value="LZ_Tnp_IS66"/>
    <property type="match status" value="1"/>
</dbReference>
<sequence>MRFRFKTTMTRSGEPSVAELMAQLAANAAEIAALKAEKEALSARVVKLEEELELARLHRFAPKSEKHVDRLFDEAEQVANEDEASGEDGEVVDLPETGFATIEKPDGKKRGRKPLPEHLPRERVEYDLADDQKACPCCRHQMHRMGEAVTEQLHIEVKAKVLQNVRFKYACRHCDRTGINTPVVLAPMPAQPLPGSIATASTLAFALVHKYVDGTPLYRLAQAFERAGVPVSRGALGHWVIGSSERHLSRIYDALKVRLRSQPLIHGDETTVQVLKEKDREATSTSFMWAYRSGEDSGEPIVLLDYQPGRGQIYPQAFLGDYRGILMSDGYTAWRTLAGATHIGCMAHSRRRFIDALKTRKKGGGPPEQALKFFEQLYRIESQAKNEKPEVGETQADCIRRFRQQHSVPILIALKAWLDDIAPKVLPDSKIGDAVSYTLNQWEYLTRYTEDGRMSIDNNLLERDIRIFATGRKSWLFSDTVGGARASAVVYSIMLTCRACGVEPLAYLRHVLSELPQRAADADITDLLPFNFTKAAAA</sequence>
<dbReference type="InterPro" id="IPR024463">
    <property type="entry name" value="Transposase_TnpC_homeodom"/>
</dbReference>
<feature type="domain" description="Transposase IS66 central" evidence="2">
    <location>
        <begin position="196"/>
        <end position="485"/>
    </location>
</feature>
<dbReference type="InterPro" id="IPR052344">
    <property type="entry name" value="Transposase-related"/>
</dbReference>
<proteinExistence type="predicted"/>
<evidence type="ECO:0000259" key="5">
    <source>
        <dbReference type="Pfam" id="PF13817"/>
    </source>
</evidence>
<dbReference type="NCBIfam" id="NF033517">
    <property type="entry name" value="transpos_IS66"/>
    <property type="match status" value="1"/>
</dbReference>
<evidence type="ECO:0000259" key="3">
    <source>
        <dbReference type="Pfam" id="PF13005"/>
    </source>
</evidence>
<dbReference type="PANTHER" id="PTHR33678:SF1">
    <property type="entry name" value="BLL1576 PROTEIN"/>
    <property type="match status" value="1"/>
</dbReference>
<keyword evidence="6" id="KW-0614">Plasmid</keyword>
<dbReference type="InterPro" id="IPR039552">
    <property type="entry name" value="IS66_C"/>
</dbReference>
<dbReference type="InterPro" id="IPR024474">
    <property type="entry name" value="Znf_dom_IS66"/>
</dbReference>
<organism evidence="6">
    <name type="scientific">Rhizobium meliloti</name>
    <name type="common">Ensifer meliloti</name>
    <name type="synonym">Sinorhizobium meliloti</name>
    <dbReference type="NCBI Taxonomy" id="382"/>
    <lineage>
        <taxon>Bacteria</taxon>
        <taxon>Pseudomonadati</taxon>
        <taxon>Pseudomonadota</taxon>
        <taxon>Alphaproteobacteria</taxon>
        <taxon>Hyphomicrobiales</taxon>
        <taxon>Rhizobiaceae</taxon>
        <taxon>Sinorhizobium/Ensifer group</taxon>
        <taxon>Sinorhizobium</taxon>
    </lineage>
</organism>
<reference evidence="6" key="1">
    <citation type="journal article" date="2012" name="Mol. Plant Microbe Interact.">
        <title>Rhizobial plasmids that cause impaired symbiotic nitrogen fixation and enhanced host invasion.</title>
        <authorList>
            <person name="Crook M.B."/>
            <person name="Lindsay D.P."/>
            <person name="Biggs M.B."/>
            <person name="Bentley J.S."/>
            <person name="Price J.C."/>
            <person name="Clement S.C."/>
            <person name="Clement M.J."/>
            <person name="Long S.R."/>
            <person name="Griffitts J.S."/>
        </authorList>
    </citation>
    <scope>NUCLEOTIDE SEQUENCE</scope>
    <source>
        <strain evidence="6">C017</strain>
        <plasmid evidence="6">pHRC017</plasmid>
    </source>
</reference>
<name>I2E231_RHIML</name>
<feature type="domain" description="Transposase IS66 zinc-finger binding" evidence="3">
    <location>
        <begin position="133"/>
        <end position="175"/>
    </location>
</feature>
<feature type="domain" description="Transposase IS66 C-terminal" evidence="5">
    <location>
        <begin position="492"/>
        <end position="529"/>
    </location>
</feature>
<dbReference type="AlphaFoldDB" id="I2E231"/>